<protein>
    <recommendedName>
        <fullName evidence="4">Repeat domain-containing protein</fullName>
    </recommendedName>
</protein>
<keyword evidence="1" id="KW-0732">Signal</keyword>
<feature type="signal peptide" evidence="1">
    <location>
        <begin position="1"/>
        <end position="31"/>
    </location>
</feature>
<evidence type="ECO:0000313" key="3">
    <source>
        <dbReference type="Proteomes" id="UP000225972"/>
    </source>
</evidence>
<sequence>MGAPRHPLRPLRRLMRGACLALSLWLPGAAAGDITDAYYDAPTTRYAHGVLGDDVEYGGLVIVSDQDREGTKASTDRHRVTVRLPQDHVFEDIAPRLVDLGDGMQAVMVVESDMQLGAQLAIYNALGHKLAETPHIGQRNRWLAPIGAADLDGDGYVEVAYIDRPHLAKTLRIWRFVDGKLVEVAAGKGLSNHRIGWDYIEGGIRDCGQGPEMIVATGDWRRVLAVTFDGKGLRSRALGRYSADAIKRAMECRLK</sequence>
<dbReference type="Proteomes" id="UP000225972">
    <property type="component" value="Unassembled WGS sequence"/>
</dbReference>
<evidence type="ECO:0008006" key="4">
    <source>
        <dbReference type="Google" id="ProtNLM"/>
    </source>
</evidence>
<proteinExistence type="predicted"/>
<gene>
    <name evidence="2" type="ORF">TRP8649_01966</name>
</gene>
<evidence type="ECO:0000256" key="1">
    <source>
        <dbReference type="SAM" id="SignalP"/>
    </source>
</evidence>
<accession>A0A238JDE5</accession>
<keyword evidence="3" id="KW-1185">Reference proteome</keyword>
<dbReference type="EMBL" id="FXXP01000001">
    <property type="protein sequence ID" value="SMX27856.1"/>
    <property type="molecule type" value="Genomic_DNA"/>
</dbReference>
<organism evidence="2 3">
    <name type="scientific">Pelagimonas phthalicica</name>
    <dbReference type="NCBI Taxonomy" id="1037362"/>
    <lineage>
        <taxon>Bacteria</taxon>
        <taxon>Pseudomonadati</taxon>
        <taxon>Pseudomonadota</taxon>
        <taxon>Alphaproteobacteria</taxon>
        <taxon>Rhodobacterales</taxon>
        <taxon>Roseobacteraceae</taxon>
        <taxon>Pelagimonas</taxon>
    </lineage>
</organism>
<feature type="chain" id="PRO_5012963723" description="Repeat domain-containing protein" evidence="1">
    <location>
        <begin position="32"/>
        <end position="255"/>
    </location>
</feature>
<dbReference type="RefSeq" id="WP_235871793.1">
    <property type="nucleotide sequence ID" value="NZ_SOAP01000001.1"/>
</dbReference>
<dbReference type="AlphaFoldDB" id="A0A238JDE5"/>
<name>A0A238JDE5_9RHOB</name>
<reference evidence="3" key="1">
    <citation type="submission" date="2017-05" db="EMBL/GenBank/DDBJ databases">
        <authorList>
            <person name="Rodrigo-Torres L."/>
            <person name="Arahal R. D."/>
            <person name="Lucena T."/>
        </authorList>
    </citation>
    <scope>NUCLEOTIDE SEQUENCE [LARGE SCALE GENOMIC DNA]</scope>
    <source>
        <strain evidence="3">CECT 8649</strain>
    </source>
</reference>
<evidence type="ECO:0000313" key="2">
    <source>
        <dbReference type="EMBL" id="SMX27856.1"/>
    </source>
</evidence>